<name>A0A8S5LW09_9CAUD</name>
<evidence type="ECO:0000313" key="3">
    <source>
        <dbReference type="EMBL" id="DAD74047.1"/>
    </source>
</evidence>
<feature type="transmembrane region" description="Helical" evidence="2">
    <location>
        <begin position="6"/>
        <end position="26"/>
    </location>
</feature>
<evidence type="ECO:0000256" key="1">
    <source>
        <dbReference type="SAM" id="Coils"/>
    </source>
</evidence>
<feature type="coiled-coil region" evidence="1">
    <location>
        <begin position="33"/>
        <end position="140"/>
    </location>
</feature>
<reference evidence="3" key="1">
    <citation type="journal article" date="2021" name="Proc. Natl. Acad. Sci. U.S.A.">
        <title>A Catalog of Tens of Thousands of Viruses from Human Metagenomes Reveals Hidden Associations with Chronic Diseases.</title>
        <authorList>
            <person name="Tisza M.J."/>
            <person name="Buck C.B."/>
        </authorList>
    </citation>
    <scope>NUCLEOTIDE SEQUENCE</scope>
    <source>
        <strain evidence="3">CtkzC12</strain>
    </source>
</reference>
<keyword evidence="2" id="KW-0812">Transmembrane</keyword>
<evidence type="ECO:0000256" key="2">
    <source>
        <dbReference type="SAM" id="Phobius"/>
    </source>
</evidence>
<sequence>MIIIIIIEIILLTIIITAGVVIGIKVKNRLKDLTKLNNQISVANEHLSNLQIKENDLNSILSVIGTTIKEAQIQAAACTAEKDAAIQELHEAQSALVAVQAQLREGRQETANYEHLKGRLRELEDRVAAAQERVQKLTVDEASKKEILTAMKNEESQLSKMISGLKTEVSVWKVELDHVRESYRQAIGLVGGEGSVRHVETFHLTSAQEKLLGLLDEVVGLYPELREALMTVAWKKIWLPEIQRITKSLGVDGAVSGIYRLS</sequence>
<accession>A0A8S5LW09</accession>
<proteinExistence type="predicted"/>
<dbReference type="EMBL" id="BK014750">
    <property type="protein sequence ID" value="DAD74047.1"/>
    <property type="molecule type" value="Genomic_DNA"/>
</dbReference>
<dbReference type="Gene3D" id="1.10.287.2610">
    <property type="match status" value="1"/>
</dbReference>
<keyword evidence="2" id="KW-0472">Membrane</keyword>
<organism evidence="3">
    <name type="scientific">Siphoviridae sp. ctkzC12</name>
    <dbReference type="NCBI Taxonomy" id="2826446"/>
    <lineage>
        <taxon>Viruses</taxon>
        <taxon>Duplodnaviria</taxon>
        <taxon>Heunggongvirae</taxon>
        <taxon>Uroviricota</taxon>
        <taxon>Caudoviricetes</taxon>
    </lineage>
</organism>
<keyword evidence="1" id="KW-0175">Coiled coil</keyword>
<keyword evidence="2" id="KW-1133">Transmembrane helix</keyword>
<protein>
    <submittedName>
        <fullName evidence="3">Invasin IpaD, single-domain antibody JPS-G3, type III secretion, T3SS.1A</fullName>
    </submittedName>
</protein>